<comment type="caution">
    <text evidence="1">The sequence shown here is derived from an EMBL/GenBank/DDBJ whole genome shotgun (WGS) entry which is preliminary data.</text>
</comment>
<dbReference type="EMBL" id="BSXS01016053">
    <property type="protein sequence ID" value="GMF07233.1"/>
    <property type="molecule type" value="Genomic_DNA"/>
</dbReference>
<dbReference type="Proteomes" id="UP001165064">
    <property type="component" value="Unassembled WGS sequence"/>
</dbReference>
<reference evidence="1" key="1">
    <citation type="submission" date="2023-04" db="EMBL/GenBank/DDBJ databases">
        <title>Ambrosiozyma monospora NBRC 10751.</title>
        <authorList>
            <person name="Ichikawa N."/>
            <person name="Sato H."/>
            <person name="Tonouchi N."/>
        </authorList>
    </citation>
    <scope>NUCLEOTIDE SEQUENCE</scope>
    <source>
        <strain evidence="1">NBRC 10751</strain>
    </source>
</reference>
<sequence>MGYDQKGSWSSSSGYQSNLFEDMNDPDSGDSVNGTVHYMMDESVPANKIILGMPSYGRSFNTNKLYTQFQGCAHIDGVQQDNDTCVINYKDLPPKGYKEYYDEARVDAYAIAPDDDEKTGQSKEKRDDNGNGNGNGGEVGKKGTGVIVHDNEKSARAKARYVKKLGLGGGMWWDSEGDSSDCKRSLVMQFVDELGGVKNLGVATDKGDKGGTDDGNEGNKTNNNNTKSGACAAVKKPTHVLIFSNVMLAVLLSLM</sequence>
<evidence type="ECO:0000313" key="2">
    <source>
        <dbReference type="Proteomes" id="UP001165064"/>
    </source>
</evidence>
<keyword evidence="2" id="KW-1185">Reference proteome</keyword>
<gene>
    <name evidence="1" type="ORF">Amon02_001281000</name>
</gene>
<evidence type="ECO:0000313" key="1">
    <source>
        <dbReference type="EMBL" id="GMF07233.1"/>
    </source>
</evidence>
<proteinExistence type="predicted"/>
<name>A0ACB5UCA4_AMBMO</name>
<accession>A0ACB5UCA4</accession>
<organism evidence="1 2">
    <name type="scientific">Ambrosiozyma monospora</name>
    <name type="common">Yeast</name>
    <name type="synonym">Endomycopsis monosporus</name>
    <dbReference type="NCBI Taxonomy" id="43982"/>
    <lineage>
        <taxon>Eukaryota</taxon>
        <taxon>Fungi</taxon>
        <taxon>Dikarya</taxon>
        <taxon>Ascomycota</taxon>
        <taxon>Saccharomycotina</taxon>
        <taxon>Pichiomycetes</taxon>
        <taxon>Pichiales</taxon>
        <taxon>Pichiaceae</taxon>
        <taxon>Ambrosiozyma</taxon>
    </lineage>
</organism>
<protein>
    <submittedName>
        <fullName evidence="1">Unnamed protein product</fullName>
    </submittedName>
</protein>